<dbReference type="Proteomes" id="UP001164761">
    <property type="component" value="Chromosome"/>
</dbReference>
<protein>
    <recommendedName>
        <fullName evidence="3">Tetratricopeptide repeat protein</fullName>
    </recommendedName>
</protein>
<dbReference type="EMBL" id="CP104067">
    <property type="protein sequence ID" value="WAH40606.1"/>
    <property type="molecule type" value="Genomic_DNA"/>
</dbReference>
<reference evidence="1" key="1">
    <citation type="submission" date="2022-08" db="EMBL/GenBank/DDBJ databases">
        <title>Alicyclobacillus fastidiosus DSM 17978, complete genome.</title>
        <authorList>
            <person name="Wang Q."/>
            <person name="Cai R."/>
            <person name="Wang Z."/>
        </authorList>
    </citation>
    <scope>NUCLEOTIDE SEQUENCE</scope>
    <source>
        <strain evidence="1">DSM 17978</strain>
    </source>
</reference>
<accession>A0ABY6ZCL7</accession>
<evidence type="ECO:0008006" key="3">
    <source>
        <dbReference type="Google" id="ProtNLM"/>
    </source>
</evidence>
<sequence length="360" mass="42489">MNASSVLDEFIQKTEAHPLENHNDLLFHARDLLEAELIVGNYPIKTVRLAYKLYGYLGDNGLAERINVMSKFLRSGHGSLDDQFWAKWVIVDNLALLKRYTEMVKEHQEFLIWAKSHMEPVYWIKVMSDSTQAEGWFELGMTEMWFEIYHDSMSKVVPEVANRCDRIYYMETAIGLLVEYLHKYEPAIPEIERYRGIINEDPLWTEYDRFSIRLKSYELGLYSKLNQWDKYDEIIAEATAMIQDRAQRYERGEFANIDEICDMAHEVGCCLMWEKRYDQALPLFEYAIANQGVGVTHYFYAMCVWATEKNRSKTMHHLHMAQKTTKGNQGLRSRYKHMFLDTPEFADVHDDVEFLLVFSE</sequence>
<evidence type="ECO:0000313" key="1">
    <source>
        <dbReference type="EMBL" id="WAH40606.1"/>
    </source>
</evidence>
<gene>
    <name evidence="1" type="ORF">NZD89_20145</name>
</gene>
<proteinExistence type="predicted"/>
<evidence type="ECO:0000313" key="2">
    <source>
        <dbReference type="Proteomes" id="UP001164761"/>
    </source>
</evidence>
<dbReference type="RefSeq" id="WP_268004506.1">
    <property type="nucleotide sequence ID" value="NZ_BSUT01000001.1"/>
</dbReference>
<keyword evidence="2" id="KW-1185">Reference proteome</keyword>
<organism evidence="1 2">
    <name type="scientific">Alicyclobacillus fastidiosus</name>
    <dbReference type="NCBI Taxonomy" id="392011"/>
    <lineage>
        <taxon>Bacteria</taxon>
        <taxon>Bacillati</taxon>
        <taxon>Bacillota</taxon>
        <taxon>Bacilli</taxon>
        <taxon>Bacillales</taxon>
        <taxon>Alicyclobacillaceae</taxon>
        <taxon>Alicyclobacillus</taxon>
    </lineage>
</organism>
<name>A0ABY6ZCL7_9BACL</name>